<organism evidence="7 8">
    <name type="scientific">Psilocybe cf. subviscida</name>
    <dbReference type="NCBI Taxonomy" id="2480587"/>
    <lineage>
        <taxon>Eukaryota</taxon>
        <taxon>Fungi</taxon>
        <taxon>Dikarya</taxon>
        <taxon>Basidiomycota</taxon>
        <taxon>Agaricomycotina</taxon>
        <taxon>Agaricomycetes</taxon>
        <taxon>Agaricomycetidae</taxon>
        <taxon>Agaricales</taxon>
        <taxon>Agaricineae</taxon>
        <taxon>Strophariaceae</taxon>
        <taxon>Psilocybe</taxon>
    </lineage>
</organism>
<evidence type="ECO:0000259" key="6">
    <source>
        <dbReference type="Pfam" id="PF00107"/>
    </source>
</evidence>
<dbReference type="Pfam" id="PF00107">
    <property type="entry name" value="ADH_zinc_N"/>
    <property type="match status" value="1"/>
</dbReference>
<proteinExistence type="predicted"/>
<dbReference type="Proteomes" id="UP000567179">
    <property type="component" value="Unassembled WGS sequence"/>
</dbReference>
<dbReference type="InterPro" id="IPR036291">
    <property type="entry name" value="NAD(P)-bd_dom_sf"/>
</dbReference>
<dbReference type="AlphaFoldDB" id="A0A8H5EZY4"/>
<keyword evidence="2" id="KW-0479">Metal-binding</keyword>
<comment type="cofactor">
    <cofactor evidence="1">
        <name>Zn(2+)</name>
        <dbReference type="ChEBI" id="CHEBI:29105"/>
    </cofactor>
</comment>
<name>A0A8H5EZY4_9AGAR</name>
<dbReference type="Gene3D" id="3.40.50.720">
    <property type="entry name" value="NAD(P)-binding Rossmann-like Domain"/>
    <property type="match status" value="2"/>
</dbReference>
<dbReference type="OrthoDB" id="1879366at2759"/>
<keyword evidence="4" id="KW-0560">Oxidoreductase</keyword>
<accession>A0A8H5EZY4</accession>
<dbReference type="InterPro" id="IPR013149">
    <property type="entry name" value="ADH-like_C"/>
</dbReference>
<dbReference type="GO" id="GO:0004022">
    <property type="term" value="F:alcohol dehydrogenase (NAD+) activity"/>
    <property type="evidence" value="ECO:0007669"/>
    <property type="project" value="TreeGrafter"/>
</dbReference>
<evidence type="ECO:0000256" key="3">
    <source>
        <dbReference type="ARBA" id="ARBA00022833"/>
    </source>
</evidence>
<comment type="caution">
    <text evidence="7">The sequence shown here is derived from an EMBL/GenBank/DDBJ whole genome shotgun (WGS) entry which is preliminary data.</text>
</comment>
<evidence type="ECO:0000313" key="7">
    <source>
        <dbReference type="EMBL" id="KAF5318178.1"/>
    </source>
</evidence>
<evidence type="ECO:0000256" key="1">
    <source>
        <dbReference type="ARBA" id="ARBA00001947"/>
    </source>
</evidence>
<keyword evidence="3" id="KW-0862">Zinc</keyword>
<evidence type="ECO:0000313" key="8">
    <source>
        <dbReference type="Proteomes" id="UP000567179"/>
    </source>
</evidence>
<protein>
    <recommendedName>
        <fullName evidence="6">Alcohol dehydrogenase-like C-terminal domain-containing protein</fullName>
    </recommendedName>
</protein>
<reference evidence="7 8" key="1">
    <citation type="journal article" date="2020" name="ISME J.">
        <title>Uncovering the hidden diversity of litter-decomposition mechanisms in mushroom-forming fungi.</title>
        <authorList>
            <person name="Floudas D."/>
            <person name="Bentzer J."/>
            <person name="Ahren D."/>
            <person name="Johansson T."/>
            <person name="Persson P."/>
            <person name="Tunlid A."/>
        </authorList>
    </citation>
    <scope>NUCLEOTIDE SEQUENCE [LARGE SCALE GENOMIC DNA]</scope>
    <source>
        <strain evidence="7 8">CBS 101986</strain>
    </source>
</reference>
<dbReference type="PANTHER" id="PTHR42940:SF3">
    <property type="entry name" value="ALCOHOL DEHYDROGENASE 1-RELATED"/>
    <property type="match status" value="1"/>
</dbReference>
<keyword evidence="5" id="KW-0520">NAD</keyword>
<keyword evidence="8" id="KW-1185">Reference proteome</keyword>
<dbReference type="EMBL" id="JAACJJ010000031">
    <property type="protein sequence ID" value="KAF5318178.1"/>
    <property type="molecule type" value="Genomic_DNA"/>
</dbReference>
<evidence type="ECO:0000256" key="4">
    <source>
        <dbReference type="ARBA" id="ARBA00023002"/>
    </source>
</evidence>
<gene>
    <name evidence="7" type="ORF">D9619_012098</name>
</gene>
<evidence type="ECO:0000256" key="2">
    <source>
        <dbReference type="ARBA" id="ARBA00022723"/>
    </source>
</evidence>
<dbReference type="SUPFAM" id="SSF51735">
    <property type="entry name" value="NAD(P)-binding Rossmann-fold domains"/>
    <property type="match status" value="1"/>
</dbReference>
<sequence>MRLYLQLASWNSNPVIQGLTVYKALKQTNLTVGQWVSISGAGGGLGHLDTGEKKKELVMKLGAEKWVDFRESGDNLIKDVTAAADGQGPEAAVIAAGDARPFNQAIMYLRAKGTLVCVGMPPGDALLNVPLALLIAKSLTIVGTAIGNQQDVTETIRMSQLGKVSCLHEVKTLDNLNEILDDLDKGKVAGRVVIKY</sequence>
<evidence type="ECO:0000256" key="5">
    <source>
        <dbReference type="ARBA" id="ARBA00023027"/>
    </source>
</evidence>
<dbReference type="GO" id="GO:0005737">
    <property type="term" value="C:cytoplasm"/>
    <property type="evidence" value="ECO:0007669"/>
    <property type="project" value="TreeGrafter"/>
</dbReference>
<feature type="domain" description="Alcohol dehydrogenase-like C-terminal" evidence="6">
    <location>
        <begin position="48"/>
        <end position="158"/>
    </location>
</feature>
<dbReference type="GO" id="GO:0046872">
    <property type="term" value="F:metal ion binding"/>
    <property type="evidence" value="ECO:0007669"/>
    <property type="project" value="UniProtKB-KW"/>
</dbReference>
<dbReference type="Gene3D" id="3.90.180.10">
    <property type="entry name" value="Medium-chain alcohol dehydrogenases, catalytic domain"/>
    <property type="match status" value="1"/>
</dbReference>
<dbReference type="PANTHER" id="PTHR42940">
    <property type="entry name" value="ALCOHOL DEHYDROGENASE 1-RELATED"/>
    <property type="match status" value="1"/>
</dbReference>